<dbReference type="Proteomes" id="UP001164706">
    <property type="component" value="Chromosome"/>
</dbReference>
<evidence type="ECO:0000259" key="3">
    <source>
        <dbReference type="Pfam" id="PF13462"/>
    </source>
</evidence>
<sequence>MTDSDAATGSEGMIERRAEARDKARQLRATQKKKDRRTRLLLQGGLGIAAIAVVAIVAVVIVGSVRPEGPGPRNMASDGIRFDAGFAVQTTAGLEPGEAPTPSEPSAAGVVDVVVFTDYLCPVCADFQTEMDDLLTTLVDSGAATLEIHPLATLTNRSAGTQYSLRAANAAACTANFAPAAFPAVNAALFAAQPEPDTEGLTDGELLDLVQEAGADSGSMERCIEERRFAPWVEAATTRAQAGPLPVASTEVESLGGTPLVLVNGVRYPGTDPFDAADFSQFILQAAGGDVDLEPSPSPSPSPSPAAP</sequence>
<evidence type="ECO:0000313" key="5">
    <source>
        <dbReference type="Proteomes" id="UP001164706"/>
    </source>
</evidence>
<dbReference type="AlphaFoldDB" id="A0A9E8MMZ7"/>
<feature type="region of interest" description="Disordered" evidence="1">
    <location>
        <begin position="1"/>
        <end position="31"/>
    </location>
</feature>
<feature type="compositionally biased region" description="Basic and acidic residues" evidence="1">
    <location>
        <begin position="13"/>
        <end position="25"/>
    </location>
</feature>
<keyword evidence="2" id="KW-1133">Transmembrane helix</keyword>
<evidence type="ECO:0000256" key="2">
    <source>
        <dbReference type="SAM" id="Phobius"/>
    </source>
</evidence>
<dbReference type="CDD" id="cd02972">
    <property type="entry name" value="DsbA_family"/>
    <property type="match status" value="1"/>
</dbReference>
<dbReference type="InterPro" id="IPR012336">
    <property type="entry name" value="Thioredoxin-like_fold"/>
</dbReference>
<dbReference type="EMBL" id="CP113089">
    <property type="protein sequence ID" value="WAB81947.1"/>
    <property type="molecule type" value="Genomic_DNA"/>
</dbReference>
<feature type="transmembrane region" description="Helical" evidence="2">
    <location>
        <begin position="40"/>
        <end position="65"/>
    </location>
</feature>
<evidence type="ECO:0000256" key="1">
    <source>
        <dbReference type="SAM" id="MobiDB-lite"/>
    </source>
</evidence>
<keyword evidence="2" id="KW-0472">Membrane</keyword>
<dbReference type="Gene3D" id="3.40.30.10">
    <property type="entry name" value="Glutaredoxin"/>
    <property type="match status" value="1"/>
</dbReference>
<feature type="domain" description="Thioredoxin-like fold" evidence="3">
    <location>
        <begin position="111"/>
        <end position="268"/>
    </location>
</feature>
<dbReference type="KEGG" id="mdb:OVN18_02705"/>
<reference evidence="4" key="1">
    <citation type="submission" date="2022-11" db="EMBL/GenBank/DDBJ databases">
        <title>Description of Microcella daejonensis nov. sp, isolated from riverside soil.</title>
        <authorList>
            <person name="Molina K.M."/>
            <person name="Kim S.B."/>
        </authorList>
    </citation>
    <scope>NUCLEOTIDE SEQUENCE</scope>
    <source>
        <strain evidence="4">MMS21-STM12</strain>
    </source>
</reference>
<organism evidence="4 5">
    <name type="scientific">Microcella daejeonensis</name>
    <dbReference type="NCBI Taxonomy" id="2994971"/>
    <lineage>
        <taxon>Bacteria</taxon>
        <taxon>Bacillati</taxon>
        <taxon>Actinomycetota</taxon>
        <taxon>Actinomycetes</taxon>
        <taxon>Micrococcales</taxon>
        <taxon>Microbacteriaceae</taxon>
        <taxon>Microcella</taxon>
    </lineage>
</organism>
<dbReference type="SUPFAM" id="SSF52833">
    <property type="entry name" value="Thioredoxin-like"/>
    <property type="match status" value="1"/>
</dbReference>
<accession>A0A9E8MMZ7</accession>
<evidence type="ECO:0000313" key="4">
    <source>
        <dbReference type="EMBL" id="WAB81947.1"/>
    </source>
</evidence>
<protein>
    <submittedName>
        <fullName evidence="4">Thioredoxin domain-containing protein</fullName>
    </submittedName>
</protein>
<proteinExistence type="predicted"/>
<dbReference type="Pfam" id="PF13462">
    <property type="entry name" value="Thioredoxin_4"/>
    <property type="match status" value="1"/>
</dbReference>
<keyword evidence="5" id="KW-1185">Reference proteome</keyword>
<keyword evidence="2" id="KW-0812">Transmembrane</keyword>
<feature type="compositionally biased region" description="Pro residues" evidence="1">
    <location>
        <begin position="296"/>
        <end position="308"/>
    </location>
</feature>
<name>A0A9E8MMZ7_9MICO</name>
<dbReference type="RefSeq" id="WP_267781759.1">
    <property type="nucleotide sequence ID" value="NZ_CP113089.1"/>
</dbReference>
<feature type="region of interest" description="Disordered" evidence="1">
    <location>
        <begin position="287"/>
        <end position="308"/>
    </location>
</feature>
<gene>
    <name evidence="4" type="ORF">OVN18_02705</name>
</gene>
<dbReference type="InterPro" id="IPR036249">
    <property type="entry name" value="Thioredoxin-like_sf"/>
</dbReference>